<dbReference type="Pfam" id="PF13878">
    <property type="entry name" value="zf-C2H2_3"/>
    <property type="match status" value="1"/>
</dbReference>
<evidence type="ECO:0000313" key="3">
    <source>
        <dbReference type="Proteomes" id="UP000003811"/>
    </source>
</evidence>
<gene>
    <name evidence="2" type="ORF">PMA4326_029010</name>
</gene>
<proteinExistence type="predicted"/>
<evidence type="ECO:0000313" key="2">
    <source>
        <dbReference type="EMBL" id="QHF00552.1"/>
    </source>
</evidence>
<sequence>MSELVGKMLDLKTSTALMNYTLPHNTLKRLCGILFDPRRCLAAGPSVLTFETALLAESVCTLTAIKRHLTLTEKRGLSAIDELVEDLVSVFDLYVQGIYPRPEYLGDEVEGEKGLIAVDATGFLILLEAIGLEVDPGRLVDSLVGQIGDRKLITSTEFDILHYKHTLGKRRIRLNADVAHLEGQHTKQTHKDTIGYRFTVCSRGDVPYSLEVSGPKYREPKPREAVTCDICGMLYVTNHPGDARRHKAAHDRVVRRINPKPSARFQKRVATGIAGELVDSNSPLWMHGEVYERAAAFRREFGYDVIQWPGDSSARAPSEWRGHLFAGPGGEIAGACAFMHTKSRKPKGEWSLQWIWIAPAFRRCGLLEARWADFLQRYGDFDLEKPLSAAMEAFLWKHGSEEQRSSLPVF</sequence>
<accession>A0A8T8CAL2</accession>
<dbReference type="RefSeq" id="WP_007250407.1">
    <property type="nucleotide sequence ID" value="NZ_CP047261.1"/>
</dbReference>
<dbReference type="InterPro" id="IPR028005">
    <property type="entry name" value="AcTrfase_ESCO_Znf_dom"/>
</dbReference>
<protein>
    <recommendedName>
        <fullName evidence="1">N-acetyltransferase ESCO zinc-finger domain-containing protein</fullName>
    </recommendedName>
</protein>
<evidence type="ECO:0000259" key="1">
    <source>
        <dbReference type="Pfam" id="PF13878"/>
    </source>
</evidence>
<dbReference type="EMBL" id="CP047261">
    <property type="protein sequence ID" value="QHF00552.1"/>
    <property type="molecule type" value="Genomic_DNA"/>
</dbReference>
<dbReference type="InterPro" id="IPR016181">
    <property type="entry name" value="Acyl_CoA_acyltransferase"/>
</dbReference>
<keyword evidence="2" id="KW-0614">Plasmid</keyword>
<feature type="domain" description="N-acetyltransferase ESCO zinc-finger" evidence="1">
    <location>
        <begin position="224"/>
        <end position="252"/>
    </location>
</feature>
<organism evidence="2 3">
    <name type="scientific">Pseudomonas syringae pv. maculicola str. ES4326</name>
    <dbReference type="NCBI Taxonomy" id="629265"/>
    <lineage>
        <taxon>Bacteria</taxon>
        <taxon>Pseudomonadati</taxon>
        <taxon>Pseudomonadota</taxon>
        <taxon>Gammaproteobacteria</taxon>
        <taxon>Pseudomonadales</taxon>
        <taxon>Pseudomonadaceae</taxon>
        <taxon>Pseudomonas</taxon>
    </lineage>
</organism>
<dbReference type="AlphaFoldDB" id="A0A8T8CAL2"/>
<dbReference type="Proteomes" id="UP000003811">
    <property type="component" value="Plasmid pPma4326F"/>
</dbReference>
<name>A0A8T8CAL2_PSEYM</name>
<geneLocation type="plasmid" evidence="2 3">
    <name>pPma4326F</name>
</geneLocation>
<dbReference type="SUPFAM" id="SSF55729">
    <property type="entry name" value="Acyl-CoA N-acyltransferases (Nat)"/>
    <property type="match status" value="1"/>
</dbReference>
<reference evidence="2 3" key="1">
    <citation type="journal article" date="2011" name="PLoS Pathog.">
        <title>Dynamic evolution of pathogenicity revealed by sequencing and comparative genomics of 19 Pseudomonas syringae isolates.</title>
        <authorList>
            <person name="Baltrus D.A."/>
            <person name="Nishimura M.T."/>
            <person name="Romanchuk A."/>
            <person name="Chang J.H."/>
            <person name="Mukhtar M.S."/>
            <person name="Cherkis K."/>
            <person name="Roach J."/>
            <person name="Grant S.R."/>
            <person name="Jones C.D."/>
            <person name="Dangl J.L."/>
        </authorList>
    </citation>
    <scope>NUCLEOTIDE SEQUENCE [LARGE SCALE GENOMIC DNA]</scope>
    <source>
        <strain evidence="2 3">ES4326</strain>
    </source>
</reference>